<proteinExistence type="predicted"/>
<dbReference type="EMBL" id="CAICTM010001083">
    <property type="protein sequence ID" value="CAB9520232.1"/>
    <property type="molecule type" value="Genomic_DNA"/>
</dbReference>
<evidence type="ECO:0000313" key="2">
    <source>
        <dbReference type="Proteomes" id="UP001153069"/>
    </source>
</evidence>
<keyword evidence="2" id="KW-1185">Reference proteome</keyword>
<evidence type="ECO:0000313" key="1">
    <source>
        <dbReference type="EMBL" id="CAB9520232.1"/>
    </source>
</evidence>
<protein>
    <submittedName>
        <fullName evidence="1">Uncharacterized protein</fullName>
    </submittedName>
</protein>
<accession>A0A9N8EFN0</accession>
<dbReference type="Proteomes" id="UP001153069">
    <property type="component" value="Unassembled WGS sequence"/>
</dbReference>
<gene>
    <name evidence="1" type="ORF">SEMRO_1085_G239530.1</name>
</gene>
<dbReference type="AlphaFoldDB" id="A0A9N8EFN0"/>
<sequence length="181" mass="19916">MCKSLEDNHDGLVPWDAASLMELAKPEISVSVANTVIQDVFGIYAGPVVDYYYGTRMAVALDLIDVAEHHYNKRKIDARLVSPVYVRESIMSWLPQEDWKDFHTVLVSAAQILVEPPNDNQVDKVKKLVRKKFGTADKVLVLGMIESIIEYFGISNGEINVDTLEAHETAAAAAAAISPSG</sequence>
<organism evidence="1 2">
    <name type="scientific">Seminavis robusta</name>
    <dbReference type="NCBI Taxonomy" id="568900"/>
    <lineage>
        <taxon>Eukaryota</taxon>
        <taxon>Sar</taxon>
        <taxon>Stramenopiles</taxon>
        <taxon>Ochrophyta</taxon>
        <taxon>Bacillariophyta</taxon>
        <taxon>Bacillariophyceae</taxon>
        <taxon>Bacillariophycidae</taxon>
        <taxon>Naviculales</taxon>
        <taxon>Naviculaceae</taxon>
        <taxon>Seminavis</taxon>
    </lineage>
</organism>
<reference evidence="1" key="1">
    <citation type="submission" date="2020-06" db="EMBL/GenBank/DDBJ databases">
        <authorList>
            <consortium name="Plant Systems Biology data submission"/>
        </authorList>
    </citation>
    <scope>NUCLEOTIDE SEQUENCE</scope>
    <source>
        <strain evidence="1">D6</strain>
    </source>
</reference>
<name>A0A9N8EFN0_9STRA</name>
<comment type="caution">
    <text evidence="1">The sequence shown here is derived from an EMBL/GenBank/DDBJ whole genome shotgun (WGS) entry which is preliminary data.</text>
</comment>